<dbReference type="KEGG" id="spad:DVK44_15415"/>
<feature type="region of interest" description="Disordered" evidence="1">
    <location>
        <begin position="50"/>
        <end position="70"/>
    </location>
</feature>
<evidence type="ECO:0000313" key="2">
    <source>
        <dbReference type="EMBL" id="AXG78860.1"/>
    </source>
</evidence>
<reference evidence="3" key="1">
    <citation type="submission" date="2018-07" db="EMBL/GenBank/DDBJ databases">
        <authorList>
            <person name="Zhao J."/>
        </authorList>
    </citation>
    <scope>NUCLEOTIDE SEQUENCE [LARGE SCALE GENOMIC DNA]</scope>
    <source>
        <strain evidence="3">GSSD-12</strain>
    </source>
</reference>
<organism evidence="2 3">
    <name type="scientific">Streptomyces paludis</name>
    <dbReference type="NCBI Taxonomy" id="2282738"/>
    <lineage>
        <taxon>Bacteria</taxon>
        <taxon>Bacillati</taxon>
        <taxon>Actinomycetota</taxon>
        <taxon>Actinomycetes</taxon>
        <taxon>Kitasatosporales</taxon>
        <taxon>Streptomycetaceae</taxon>
        <taxon>Streptomyces</taxon>
    </lineage>
</organism>
<dbReference type="Proteomes" id="UP000253868">
    <property type="component" value="Chromosome"/>
</dbReference>
<dbReference type="AlphaFoldDB" id="A0A345HQ86"/>
<keyword evidence="3" id="KW-1185">Reference proteome</keyword>
<sequence length="70" mass="8274">MWTKDEMLWRTPENLCTDRGTALWTKSYQPQRNPSELGFFHPPAVGKKNFPDWTKIRTNGPPHWPRHGVE</sequence>
<gene>
    <name evidence="2" type="ORF">DVK44_15415</name>
</gene>
<proteinExistence type="predicted"/>
<accession>A0A345HQ86</accession>
<protein>
    <submittedName>
        <fullName evidence="2">Uncharacterized protein</fullName>
    </submittedName>
</protein>
<dbReference type="OrthoDB" id="4258274at2"/>
<evidence type="ECO:0000256" key="1">
    <source>
        <dbReference type="SAM" id="MobiDB-lite"/>
    </source>
</evidence>
<dbReference type="EMBL" id="CP031194">
    <property type="protein sequence ID" value="AXG78860.1"/>
    <property type="molecule type" value="Genomic_DNA"/>
</dbReference>
<name>A0A345HQ86_9ACTN</name>
<evidence type="ECO:0000313" key="3">
    <source>
        <dbReference type="Proteomes" id="UP000253868"/>
    </source>
</evidence>